<dbReference type="Pfam" id="PF05504">
    <property type="entry name" value="Spore_GerAC"/>
    <property type="match status" value="1"/>
</dbReference>
<evidence type="ECO:0000259" key="9">
    <source>
        <dbReference type="Pfam" id="PF05504"/>
    </source>
</evidence>
<keyword evidence="12" id="KW-1185">Reference proteome</keyword>
<dbReference type="InterPro" id="IPR008844">
    <property type="entry name" value="Spore_GerAC-like"/>
</dbReference>
<evidence type="ECO:0000256" key="8">
    <source>
        <dbReference type="SAM" id="SignalP"/>
    </source>
</evidence>
<feature type="domain" description="Spore germination GerAC-like C-terminal" evidence="9">
    <location>
        <begin position="203"/>
        <end position="370"/>
    </location>
</feature>
<keyword evidence="5" id="KW-0472">Membrane</keyword>
<dbReference type="Gene3D" id="3.30.300.210">
    <property type="entry name" value="Nutrient germinant receptor protein C, domain 3"/>
    <property type="match status" value="1"/>
</dbReference>
<name>A0ABV6KLT6_9BACI</name>
<keyword evidence="7" id="KW-0449">Lipoprotein</keyword>
<evidence type="ECO:0000313" key="11">
    <source>
        <dbReference type="EMBL" id="MFC0472801.1"/>
    </source>
</evidence>
<reference evidence="11 12" key="1">
    <citation type="submission" date="2024-09" db="EMBL/GenBank/DDBJ databases">
        <authorList>
            <person name="Sun Q."/>
            <person name="Mori K."/>
        </authorList>
    </citation>
    <scope>NUCLEOTIDE SEQUENCE [LARGE SCALE GENOMIC DNA]</scope>
    <source>
        <strain evidence="11 12">NCAIM B.02610</strain>
    </source>
</reference>
<dbReference type="InterPro" id="IPR057336">
    <property type="entry name" value="GerAC_N"/>
</dbReference>
<evidence type="ECO:0000256" key="7">
    <source>
        <dbReference type="ARBA" id="ARBA00023288"/>
    </source>
</evidence>
<dbReference type="InterPro" id="IPR038501">
    <property type="entry name" value="Spore_GerAC_C_sf"/>
</dbReference>
<organism evidence="11 12">
    <name type="scientific">Halalkalibacter kiskunsagensis</name>
    <dbReference type="NCBI Taxonomy" id="1548599"/>
    <lineage>
        <taxon>Bacteria</taxon>
        <taxon>Bacillati</taxon>
        <taxon>Bacillota</taxon>
        <taxon>Bacilli</taxon>
        <taxon>Bacillales</taxon>
        <taxon>Bacillaceae</taxon>
        <taxon>Halalkalibacter</taxon>
    </lineage>
</organism>
<gene>
    <name evidence="11" type="ORF">ACFFHM_20520</name>
</gene>
<dbReference type="InterPro" id="IPR046953">
    <property type="entry name" value="Spore_GerAC-like_C"/>
</dbReference>
<keyword evidence="4 8" id="KW-0732">Signal</keyword>
<comment type="subcellular location">
    <subcellularLocation>
        <location evidence="1">Membrane</location>
        <topology evidence="1">Lipid-anchor</topology>
    </subcellularLocation>
</comment>
<keyword evidence="6" id="KW-0564">Palmitate</keyword>
<evidence type="ECO:0000313" key="12">
    <source>
        <dbReference type="Proteomes" id="UP001589838"/>
    </source>
</evidence>
<evidence type="ECO:0000256" key="5">
    <source>
        <dbReference type="ARBA" id="ARBA00023136"/>
    </source>
</evidence>
<keyword evidence="3" id="KW-0309">Germination</keyword>
<evidence type="ECO:0000256" key="4">
    <source>
        <dbReference type="ARBA" id="ARBA00022729"/>
    </source>
</evidence>
<dbReference type="PANTHER" id="PTHR35789">
    <property type="entry name" value="SPORE GERMINATION PROTEIN B3"/>
    <property type="match status" value="1"/>
</dbReference>
<evidence type="ECO:0000256" key="6">
    <source>
        <dbReference type="ARBA" id="ARBA00023139"/>
    </source>
</evidence>
<accession>A0ABV6KLT6</accession>
<evidence type="ECO:0000256" key="2">
    <source>
        <dbReference type="ARBA" id="ARBA00007886"/>
    </source>
</evidence>
<sequence length="373" mass="42702">MKWTYIICCFLLLIINSGCTSPNLEHPVIEDLGMIGVMGFDYVDAKNVKVSITLPQPSQDVEEPGQQFSSVVKMPHEAIMDMSTLTEKTLTPAQLRVLLFSEEYARKEGLWKILENLYRDPQVGTNIFIAVVKGTVEDILTGEYKDKPDINDYLIDLLTPRTITAFSPFTTIHDFIYRNTDEVSDPSTPYIESVEEGSLKITKVAIFKNDHMVDTMESEEAKLIEAMKKRKELPDFSISIPAPDGTLQDEEMVTLKFVNTRYHVKVNGDLEKPKLFIYLYVRGSIVDYEGKKDLATQDNRIEIEKKLEKQLEDKVIKTVRKFQKHGIDPVGFGESFRIQNAREWKKEKWIAALQRADITTHVETRIISTGTIR</sequence>
<dbReference type="RefSeq" id="WP_335962883.1">
    <property type="nucleotide sequence ID" value="NZ_JAXBLX010000036.1"/>
</dbReference>
<dbReference type="Pfam" id="PF25198">
    <property type="entry name" value="Spore_GerAC_N"/>
    <property type="match status" value="1"/>
</dbReference>
<protein>
    <submittedName>
        <fullName evidence="11">Ger(X)C family spore germination protein</fullName>
    </submittedName>
</protein>
<evidence type="ECO:0000259" key="10">
    <source>
        <dbReference type="Pfam" id="PF25198"/>
    </source>
</evidence>
<dbReference type="PANTHER" id="PTHR35789:SF1">
    <property type="entry name" value="SPORE GERMINATION PROTEIN B3"/>
    <property type="match status" value="1"/>
</dbReference>
<dbReference type="EMBL" id="JBHLUX010000087">
    <property type="protein sequence ID" value="MFC0472801.1"/>
    <property type="molecule type" value="Genomic_DNA"/>
</dbReference>
<comment type="caution">
    <text evidence="11">The sequence shown here is derived from an EMBL/GenBank/DDBJ whole genome shotgun (WGS) entry which is preliminary data.</text>
</comment>
<feature type="chain" id="PRO_5046437476" evidence="8">
    <location>
        <begin position="21"/>
        <end position="373"/>
    </location>
</feature>
<evidence type="ECO:0000256" key="1">
    <source>
        <dbReference type="ARBA" id="ARBA00004635"/>
    </source>
</evidence>
<feature type="signal peptide" evidence="8">
    <location>
        <begin position="1"/>
        <end position="20"/>
    </location>
</feature>
<dbReference type="NCBIfam" id="TIGR02887">
    <property type="entry name" value="spore_ger_x_C"/>
    <property type="match status" value="1"/>
</dbReference>
<comment type="similarity">
    <text evidence="2">Belongs to the GerABKC lipoprotein family.</text>
</comment>
<evidence type="ECO:0000256" key="3">
    <source>
        <dbReference type="ARBA" id="ARBA00022544"/>
    </source>
</evidence>
<proteinExistence type="inferred from homology"/>
<feature type="domain" description="Spore germination protein N-terminal" evidence="10">
    <location>
        <begin position="28"/>
        <end position="192"/>
    </location>
</feature>
<dbReference type="Proteomes" id="UP001589838">
    <property type="component" value="Unassembled WGS sequence"/>
</dbReference>